<evidence type="ECO:0000259" key="3">
    <source>
        <dbReference type="PROSITE" id="PS51455"/>
    </source>
</evidence>
<dbReference type="EMBL" id="CAUYUJ010017269">
    <property type="protein sequence ID" value="CAK0873314.1"/>
    <property type="molecule type" value="Genomic_DNA"/>
</dbReference>
<evidence type="ECO:0000313" key="4">
    <source>
        <dbReference type="EMBL" id="CAK0873314.1"/>
    </source>
</evidence>
<protein>
    <recommendedName>
        <fullName evidence="3">PIPK domain-containing protein</fullName>
    </recommendedName>
</protein>
<accession>A0ABN9VJL8</accession>
<dbReference type="InterPro" id="IPR027483">
    <property type="entry name" value="PInositol-4-P-4/5-kinase_C_sf"/>
</dbReference>
<evidence type="ECO:0000256" key="2">
    <source>
        <dbReference type="SAM" id="MobiDB-lite"/>
    </source>
</evidence>
<evidence type="ECO:0000256" key="1">
    <source>
        <dbReference type="PROSITE-ProRule" id="PRU00781"/>
    </source>
</evidence>
<dbReference type="Gene3D" id="3.30.810.10">
    <property type="entry name" value="2-Layer Sandwich"/>
    <property type="match status" value="1"/>
</dbReference>
<feature type="domain" description="PIPK" evidence="3">
    <location>
        <begin position="1"/>
        <end position="228"/>
    </location>
</feature>
<dbReference type="InterPro" id="IPR002498">
    <property type="entry name" value="PInositol-4-P-4/5-kinase_core"/>
</dbReference>
<gene>
    <name evidence="4" type="ORF">PCOR1329_LOCUS58566</name>
</gene>
<name>A0ABN9VJL8_9DINO</name>
<sequence length="243" mass="26176">MVAGGEAELRRRRLRGGLVRAQMVAPAVSTLKLATLEEQSQALRVEVKGELQASLTLIAQVLQAQMEDIEVSIVVRMRRNTAAHELDVPVDLAPDAWQPQDPEGLRRTTTPTGGTVRLATGHIPATSSSWVPVAGPSVVAGARGGGRGPAEDAAWPAPDWNPAEGVWSSDGRFLYTLGLIDLLIPYYWKKKLEAASYEVIYCGSTASASAVAPEAYAERQADMMARICKIKSQRSDDEEDSPP</sequence>
<dbReference type="PROSITE" id="PS51455">
    <property type="entry name" value="PIPK"/>
    <property type="match status" value="1"/>
</dbReference>
<comment type="caution">
    <text evidence="4">The sequence shown here is derived from an EMBL/GenBank/DDBJ whole genome shotgun (WGS) entry which is preliminary data.</text>
</comment>
<dbReference type="Pfam" id="PF01504">
    <property type="entry name" value="PIP5K"/>
    <property type="match status" value="1"/>
</dbReference>
<keyword evidence="5" id="KW-1185">Reference proteome</keyword>
<proteinExistence type="predicted"/>
<evidence type="ECO:0000313" key="5">
    <source>
        <dbReference type="Proteomes" id="UP001189429"/>
    </source>
</evidence>
<keyword evidence="1" id="KW-0808">Transferase</keyword>
<reference evidence="4" key="1">
    <citation type="submission" date="2023-10" db="EMBL/GenBank/DDBJ databases">
        <authorList>
            <person name="Chen Y."/>
            <person name="Shah S."/>
            <person name="Dougan E. K."/>
            <person name="Thang M."/>
            <person name="Chan C."/>
        </authorList>
    </citation>
    <scope>NUCLEOTIDE SEQUENCE [LARGE SCALE GENOMIC DNA]</scope>
</reference>
<dbReference type="SUPFAM" id="SSF56104">
    <property type="entry name" value="SAICAR synthase-like"/>
    <property type="match status" value="1"/>
</dbReference>
<keyword evidence="1" id="KW-0418">Kinase</keyword>
<keyword evidence="1" id="KW-0067">ATP-binding</keyword>
<feature type="region of interest" description="Disordered" evidence="2">
    <location>
        <begin position="93"/>
        <end position="114"/>
    </location>
</feature>
<keyword evidence="1" id="KW-0547">Nucleotide-binding</keyword>
<dbReference type="Proteomes" id="UP001189429">
    <property type="component" value="Unassembled WGS sequence"/>
</dbReference>
<organism evidence="4 5">
    <name type="scientific">Prorocentrum cordatum</name>
    <dbReference type="NCBI Taxonomy" id="2364126"/>
    <lineage>
        <taxon>Eukaryota</taxon>
        <taxon>Sar</taxon>
        <taxon>Alveolata</taxon>
        <taxon>Dinophyceae</taxon>
        <taxon>Prorocentrales</taxon>
        <taxon>Prorocentraceae</taxon>
        <taxon>Prorocentrum</taxon>
    </lineage>
</organism>